<keyword evidence="1" id="KW-0472">Membrane</keyword>
<name>A0A833RPL5_9HYME</name>
<keyword evidence="3" id="KW-1185">Reference proteome</keyword>
<keyword evidence="1" id="KW-0812">Transmembrane</keyword>
<protein>
    <submittedName>
        <fullName evidence="2">Uncharacterized protein</fullName>
    </submittedName>
</protein>
<comment type="caution">
    <text evidence="2">The sequence shown here is derived from an EMBL/GenBank/DDBJ whole genome shotgun (WGS) entry which is preliminary data.</text>
</comment>
<evidence type="ECO:0000313" key="3">
    <source>
        <dbReference type="Proteomes" id="UP000655588"/>
    </source>
</evidence>
<proteinExistence type="predicted"/>
<feature type="transmembrane region" description="Helical" evidence="1">
    <location>
        <begin position="71"/>
        <end position="89"/>
    </location>
</feature>
<feature type="transmembrane region" description="Helical" evidence="1">
    <location>
        <begin position="7"/>
        <end position="26"/>
    </location>
</feature>
<accession>A0A833RPL5</accession>
<dbReference type="Proteomes" id="UP000655588">
    <property type="component" value="Unassembled WGS sequence"/>
</dbReference>
<keyword evidence="1" id="KW-1133">Transmembrane helix</keyword>
<evidence type="ECO:0000256" key="1">
    <source>
        <dbReference type="SAM" id="Phobius"/>
    </source>
</evidence>
<organism evidence="2 3">
    <name type="scientific">Frieseomelitta varia</name>
    <dbReference type="NCBI Taxonomy" id="561572"/>
    <lineage>
        <taxon>Eukaryota</taxon>
        <taxon>Metazoa</taxon>
        <taxon>Ecdysozoa</taxon>
        <taxon>Arthropoda</taxon>
        <taxon>Hexapoda</taxon>
        <taxon>Insecta</taxon>
        <taxon>Pterygota</taxon>
        <taxon>Neoptera</taxon>
        <taxon>Endopterygota</taxon>
        <taxon>Hymenoptera</taxon>
        <taxon>Apocrita</taxon>
        <taxon>Aculeata</taxon>
        <taxon>Apoidea</taxon>
        <taxon>Anthophila</taxon>
        <taxon>Apidae</taxon>
        <taxon>Frieseomelitta</taxon>
    </lineage>
</organism>
<dbReference type="AlphaFoldDB" id="A0A833RPL5"/>
<sequence>MGFFRLPVRRGYVVIILGALTGYYIWNEPLKQYAEKNFANENLNKFVFNYIIIRKHLMAKYKFRLHPGSKLLLGVGLFVGCFFIYKDYFEQHVALRKREKIKREANMLYEKYKERDTNLSKVEII</sequence>
<evidence type="ECO:0000313" key="2">
    <source>
        <dbReference type="EMBL" id="KAF3421291.1"/>
    </source>
</evidence>
<dbReference type="EMBL" id="WNWW01000875">
    <property type="protein sequence ID" value="KAF3421291.1"/>
    <property type="molecule type" value="Genomic_DNA"/>
</dbReference>
<reference evidence="2" key="1">
    <citation type="submission" date="2019-11" db="EMBL/GenBank/DDBJ databases">
        <title>The nuclear and mitochondrial genomes of Frieseomelitta varia - a highly eusocial stingless bee (Meliponini) with a permanently sterile worker caste.</title>
        <authorList>
            <person name="Freitas F.C.P."/>
            <person name="Lourenco A.P."/>
            <person name="Nunes F.M.F."/>
            <person name="Paschoal A.R."/>
            <person name="Abreu F.C.P."/>
            <person name="Barbin F.O."/>
            <person name="Bataglia L."/>
            <person name="Cardoso-Junior C.A.M."/>
            <person name="Cervoni M.S."/>
            <person name="Silva S.R."/>
            <person name="Dalarmi F."/>
            <person name="Del Lama M.A."/>
            <person name="Depintor T.S."/>
            <person name="Ferreira K.M."/>
            <person name="Goria P.S."/>
            <person name="Jaskot M.C."/>
            <person name="Lago D.C."/>
            <person name="Luna-Lucena D."/>
            <person name="Moda L.M."/>
            <person name="Nascimento L."/>
            <person name="Pedrino M."/>
            <person name="Rabico F.O."/>
            <person name="Sanches F.C."/>
            <person name="Santos D.E."/>
            <person name="Santos C.G."/>
            <person name="Vieira J."/>
            <person name="Lopes T.F."/>
            <person name="Barchuk A.R."/>
            <person name="Hartfelder K."/>
            <person name="Simoes Z.L.P."/>
            <person name="Bitondi M.M.G."/>
            <person name="Pinheiro D.G."/>
        </authorList>
    </citation>
    <scope>NUCLEOTIDE SEQUENCE</scope>
    <source>
        <strain evidence="2">USP_RPSP 00005682</strain>
        <tissue evidence="2">Whole individual</tissue>
    </source>
</reference>
<gene>
    <name evidence="2" type="ORF">E2986_13432</name>
</gene>